<feature type="compositionally biased region" description="Low complexity" evidence="1">
    <location>
        <begin position="221"/>
        <end position="261"/>
    </location>
</feature>
<evidence type="ECO:0000259" key="3">
    <source>
        <dbReference type="Pfam" id="PF01471"/>
    </source>
</evidence>
<dbReference type="Proteomes" id="UP001273589">
    <property type="component" value="Unassembled WGS sequence"/>
</dbReference>
<gene>
    <name evidence="4" type="ORF">PV367_04040</name>
</gene>
<feature type="compositionally biased region" description="Low complexity" evidence="1">
    <location>
        <begin position="86"/>
        <end position="101"/>
    </location>
</feature>
<dbReference type="Gene3D" id="1.10.101.10">
    <property type="entry name" value="PGBD-like superfamily/PGBD"/>
    <property type="match status" value="1"/>
</dbReference>
<keyword evidence="2" id="KW-1133">Transmembrane helix</keyword>
<sequence>MSEPTAPACPQCGMPRAADGTPACSCGRLASEAHRDIRTAQAEAAEDFDPVRIRPFVKVGDDSDPVAAAQAGEREPQPGVPEEGDAPTAAPAEPHHAPAAPFDDETLLGEQPPSGEQPPLDEQPFVDEQPPGDRTRAGRRWRRAVLGAAVGAVAAAVLVTVGIIGGLFSYEAPSRDGSGPEDIRAGLPEAAAGAKTSPAVNPSLTASTASPSETAPPSPTASPTESLATPTGSGTPTRTPSNSDATVTAAPAPTPTAGQPPVLGLGDQGTEVTELQLRLRQIGFYNGDADGDYDPEVQSAVRGYQLTRVLLEDESGVYGEATRTSLESETSEP</sequence>
<dbReference type="SUPFAM" id="SSF47090">
    <property type="entry name" value="PGBD-like"/>
    <property type="match status" value="1"/>
</dbReference>
<feature type="transmembrane region" description="Helical" evidence="2">
    <location>
        <begin position="144"/>
        <end position="168"/>
    </location>
</feature>
<dbReference type="RefSeq" id="WP_319689417.1">
    <property type="nucleotide sequence ID" value="NZ_JARAWN010000013.1"/>
</dbReference>
<evidence type="ECO:0000313" key="4">
    <source>
        <dbReference type="EMBL" id="MDX3128984.1"/>
    </source>
</evidence>
<dbReference type="InterPro" id="IPR036365">
    <property type="entry name" value="PGBD-like_sf"/>
</dbReference>
<evidence type="ECO:0000313" key="5">
    <source>
        <dbReference type="Proteomes" id="UP001273589"/>
    </source>
</evidence>
<keyword evidence="2" id="KW-0472">Membrane</keyword>
<keyword evidence="2" id="KW-0812">Transmembrane</keyword>
<feature type="region of interest" description="Disordered" evidence="1">
    <location>
        <begin position="1"/>
        <end position="22"/>
    </location>
</feature>
<dbReference type="AlphaFoldDB" id="A0AAJ2UJL6"/>
<organism evidence="4 5">
    <name type="scientific">Streptomyces europaeiscabiei</name>
    <dbReference type="NCBI Taxonomy" id="146819"/>
    <lineage>
        <taxon>Bacteria</taxon>
        <taxon>Bacillati</taxon>
        <taxon>Actinomycetota</taxon>
        <taxon>Actinomycetes</taxon>
        <taxon>Kitasatosporales</taxon>
        <taxon>Streptomycetaceae</taxon>
        <taxon>Streptomyces</taxon>
    </lineage>
</organism>
<feature type="domain" description="Peptidoglycan binding-like" evidence="3">
    <location>
        <begin position="268"/>
        <end position="326"/>
    </location>
</feature>
<protein>
    <submittedName>
        <fullName evidence="4">Peptidoglycan-binding protein</fullName>
    </submittedName>
</protein>
<proteinExistence type="predicted"/>
<comment type="caution">
    <text evidence="4">The sequence shown here is derived from an EMBL/GenBank/DDBJ whole genome shotgun (WGS) entry which is preliminary data.</text>
</comment>
<evidence type="ECO:0000256" key="1">
    <source>
        <dbReference type="SAM" id="MobiDB-lite"/>
    </source>
</evidence>
<feature type="compositionally biased region" description="Low complexity" evidence="1">
    <location>
        <begin position="202"/>
        <end position="213"/>
    </location>
</feature>
<reference evidence="4" key="1">
    <citation type="journal article" date="2023" name="Microb. Genom.">
        <title>Mesoterricola silvestris gen. nov., sp. nov., Mesoterricola sediminis sp. nov., Geothrix oryzae sp. nov., Geothrix edaphica sp. nov., Geothrix rubra sp. nov., and Geothrix limicola sp. nov., six novel members of Acidobacteriota isolated from soils.</title>
        <authorList>
            <person name="Weisberg A.J."/>
            <person name="Pearce E."/>
            <person name="Kramer C.G."/>
            <person name="Chang J.H."/>
            <person name="Clarke C.R."/>
        </authorList>
    </citation>
    <scope>NUCLEOTIDE SEQUENCE</scope>
    <source>
        <strain evidence="4">ND06-05F</strain>
    </source>
</reference>
<dbReference type="InterPro" id="IPR002477">
    <property type="entry name" value="Peptidoglycan-bd-like"/>
</dbReference>
<feature type="region of interest" description="Disordered" evidence="1">
    <location>
        <begin position="37"/>
        <end position="137"/>
    </location>
</feature>
<feature type="region of interest" description="Disordered" evidence="1">
    <location>
        <begin position="192"/>
        <end position="267"/>
    </location>
</feature>
<evidence type="ECO:0000256" key="2">
    <source>
        <dbReference type="SAM" id="Phobius"/>
    </source>
</evidence>
<dbReference type="EMBL" id="JARAWN010000013">
    <property type="protein sequence ID" value="MDX3128984.1"/>
    <property type="molecule type" value="Genomic_DNA"/>
</dbReference>
<dbReference type="InterPro" id="IPR036366">
    <property type="entry name" value="PGBDSf"/>
</dbReference>
<accession>A0AAJ2UJL6</accession>
<name>A0AAJ2UJL6_9ACTN</name>
<dbReference type="Pfam" id="PF01471">
    <property type="entry name" value="PG_binding_1"/>
    <property type="match status" value="1"/>
</dbReference>